<reference evidence="2" key="1">
    <citation type="journal article" date="2018" name="BMC Genomics">
        <title>Comparative genomics of the wheat fungal pathogen Pyrenophora tritici-repentis reveals chromosomal variations and genome plasticity.</title>
        <authorList>
            <person name="Moolhuijzen P."/>
            <person name="See P.T."/>
            <person name="Hane J.K."/>
            <person name="Shi G."/>
            <person name="Liu Z."/>
            <person name="Oliver R.P."/>
            <person name="Moffat C.S."/>
        </authorList>
    </citation>
    <scope>NUCLEOTIDE SEQUENCE [LARGE SCALE GENOMIC DNA]</scope>
    <source>
        <strain evidence="2">M4</strain>
    </source>
</reference>
<evidence type="ECO:0000259" key="1">
    <source>
        <dbReference type="Pfam" id="PF07727"/>
    </source>
</evidence>
<evidence type="ECO:0000313" key="3">
    <source>
        <dbReference type="EMBL" id="KAI1507962.1"/>
    </source>
</evidence>
<dbReference type="EMBL" id="NQIK02000008">
    <property type="protein sequence ID" value="KAF7567672.1"/>
    <property type="molecule type" value="Genomic_DNA"/>
</dbReference>
<proteinExistence type="predicted"/>
<dbReference type="SUPFAM" id="SSF56672">
    <property type="entry name" value="DNA/RNA polymerases"/>
    <property type="match status" value="1"/>
</dbReference>
<reference evidence="3" key="3">
    <citation type="journal article" date="2022" name="bioRxiv">
        <title>A global pangenome for the wheat fungal pathogen Pyrenophora tritici-repentis and prediction of effector protein structural homology.</title>
        <authorList>
            <person name="Moolhuijzen P."/>
            <person name="See P.T."/>
            <person name="Shi G."/>
            <person name="Powell H.R."/>
            <person name="Cockram J."/>
            <person name="Jorgensen L.N."/>
            <person name="Benslimane H."/>
            <person name="Strelkov S.E."/>
            <person name="Turner J."/>
            <person name="Liu Z."/>
            <person name="Moffat C.S."/>
        </authorList>
    </citation>
    <scope>NUCLEOTIDE SEQUENCE</scope>
    <source>
        <strain evidence="3">86-124</strain>
    </source>
</reference>
<evidence type="ECO:0000313" key="2">
    <source>
        <dbReference type="EMBL" id="KAF7567672.1"/>
    </source>
</evidence>
<keyword evidence="5" id="KW-1185">Reference proteome</keyword>
<comment type="caution">
    <text evidence="2">The sequence shown here is derived from an EMBL/GenBank/DDBJ whole genome shotgun (WGS) entry which is preliminary data.</text>
</comment>
<reference evidence="3" key="2">
    <citation type="submission" date="2021-05" db="EMBL/GenBank/DDBJ databases">
        <authorList>
            <person name="Moolhuijzen P.M."/>
            <person name="Moffat C.S."/>
        </authorList>
    </citation>
    <scope>NUCLEOTIDE SEQUENCE</scope>
    <source>
        <strain evidence="3">86-124</strain>
    </source>
</reference>
<feature type="domain" description="Reverse transcriptase Ty1/copia-type" evidence="1">
    <location>
        <begin position="2"/>
        <end position="185"/>
    </location>
</feature>
<dbReference type="Proteomes" id="UP000245464">
    <property type="component" value="Chromosome 8"/>
</dbReference>
<dbReference type="AlphaFoldDB" id="A0A834RQC6"/>
<protein>
    <submittedName>
        <fullName evidence="3">Pol protein</fullName>
    </submittedName>
</protein>
<reference evidence="5" key="4">
    <citation type="journal article" date="2022" name="Microb. Genom.">
        <title>A global pangenome for the wheat fungal pathogen Pyrenophora tritici-repentis and prediction of effector protein structural homology.</title>
        <authorList>
            <person name="Moolhuijzen P.M."/>
            <person name="See P.T."/>
            <person name="Shi G."/>
            <person name="Powell H.R."/>
            <person name="Cockram J."/>
            <person name="Jorgensen L.N."/>
            <person name="Benslimane H."/>
            <person name="Strelkov S.E."/>
            <person name="Turner J."/>
            <person name="Liu Z."/>
            <person name="Moffat C.S."/>
        </authorList>
    </citation>
    <scope>NUCLEOTIDE SEQUENCE [LARGE SCALE GENOMIC DNA]</scope>
</reference>
<evidence type="ECO:0000313" key="5">
    <source>
        <dbReference type="Proteomes" id="UP000249757"/>
    </source>
</evidence>
<dbReference type="EMBL" id="NRDI02000030">
    <property type="protein sequence ID" value="KAI1507962.1"/>
    <property type="molecule type" value="Genomic_DNA"/>
</dbReference>
<dbReference type="Pfam" id="PF07727">
    <property type="entry name" value="RVT_2"/>
    <property type="match status" value="1"/>
</dbReference>
<dbReference type="InterPro" id="IPR043502">
    <property type="entry name" value="DNA/RNA_pol_sf"/>
</dbReference>
<dbReference type="InterPro" id="IPR013103">
    <property type="entry name" value="RVT_2"/>
</dbReference>
<accession>A0A834RQC6</accession>
<dbReference type="Proteomes" id="UP000249757">
    <property type="component" value="Unassembled WGS sequence"/>
</dbReference>
<evidence type="ECO:0000313" key="4">
    <source>
        <dbReference type="Proteomes" id="UP000245464"/>
    </source>
</evidence>
<gene>
    <name evidence="3" type="ORF">Ptr86124_013058</name>
    <name evidence="2" type="ORF">PtrM4_142630</name>
</gene>
<name>A0A834RQC6_9PLEO</name>
<organism evidence="2 4">
    <name type="scientific">Pyrenophora tritici-repentis</name>
    <dbReference type="NCBI Taxonomy" id="45151"/>
    <lineage>
        <taxon>Eukaryota</taxon>
        <taxon>Fungi</taxon>
        <taxon>Dikarya</taxon>
        <taxon>Ascomycota</taxon>
        <taxon>Pezizomycotina</taxon>
        <taxon>Dothideomycetes</taxon>
        <taxon>Pleosporomycetidae</taxon>
        <taxon>Pleosporales</taxon>
        <taxon>Pleosporineae</taxon>
        <taxon>Pleosporaceae</taxon>
        <taxon>Pyrenophora</taxon>
    </lineage>
</organism>
<sequence length="187" mass="21982">MWVFTYKFDEDGLLYKYKARLVVRGDLQEDWGDTYAATLAARVFRFLMALTAAFGLKAYQYDVLNAFLNAPLEKLVYVQTLDPYVEELGKVLELKRALYGLKDAPLLWYKYLKETLIKLGLKSVKDVPCLFTNERLIVFFYVDDIVVLVHPGHLDDHQEFERRLEAVYDLRKLGELKWFLGIRVLRD</sequence>